<dbReference type="RefSeq" id="XP_058332891.1">
    <property type="nucleotide sequence ID" value="XM_058473888.1"/>
</dbReference>
<reference evidence="2" key="1">
    <citation type="submission" date="2022-11" db="EMBL/GenBank/DDBJ databases">
        <authorList>
            <person name="Petersen C."/>
        </authorList>
    </citation>
    <scope>NUCLEOTIDE SEQUENCE</scope>
    <source>
        <strain evidence="2">IBT 19713</strain>
    </source>
</reference>
<feature type="region of interest" description="Disordered" evidence="1">
    <location>
        <begin position="1"/>
        <end position="34"/>
    </location>
</feature>
<proteinExistence type="predicted"/>
<dbReference type="GeneID" id="83201191"/>
<feature type="non-terminal residue" evidence="2">
    <location>
        <position position="1"/>
    </location>
</feature>
<gene>
    <name evidence="2" type="ORF">N7468_004591</name>
</gene>
<dbReference type="AlphaFoldDB" id="A0A9W9P8W5"/>
<accession>A0A9W9P8W5</accession>
<feature type="region of interest" description="Disordered" evidence="1">
    <location>
        <begin position="262"/>
        <end position="295"/>
    </location>
</feature>
<dbReference type="OrthoDB" id="5279705at2759"/>
<evidence type="ECO:0000256" key="1">
    <source>
        <dbReference type="SAM" id="MobiDB-lite"/>
    </source>
</evidence>
<comment type="caution">
    <text evidence="2">The sequence shown here is derived from an EMBL/GenBank/DDBJ whole genome shotgun (WGS) entry which is preliminary data.</text>
</comment>
<name>A0A9W9P8W5_9EURO</name>
<dbReference type="Proteomes" id="UP001150941">
    <property type="component" value="Unassembled WGS sequence"/>
</dbReference>
<evidence type="ECO:0000313" key="2">
    <source>
        <dbReference type="EMBL" id="KAJ5239972.1"/>
    </source>
</evidence>
<evidence type="ECO:0000313" key="3">
    <source>
        <dbReference type="Proteomes" id="UP001150941"/>
    </source>
</evidence>
<feature type="region of interest" description="Disordered" evidence="1">
    <location>
        <begin position="130"/>
        <end position="149"/>
    </location>
</feature>
<reference evidence="2" key="2">
    <citation type="journal article" date="2023" name="IMA Fungus">
        <title>Comparative genomic study of the Penicillium genus elucidates a diverse pangenome and 15 lateral gene transfer events.</title>
        <authorList>
            <person name="Petersen C."/>
            <person name="Sorensen T."/>
            <person name="Nielsen M.R."/>
            <person name="Sondergaard T.E."/>
            <person name="Sorensen J.L."/>
            <person name="Fitzpatrick D.A."/>
            <person name="Frisvad J.C."/>
            <person name="Nielsen K.L."/>
        </authorList>
    </citation>
    <scope>NUCLEOTIDE SEQUENCE</scope>
    <source>
        <strain evidence="2">IBT 19713</strain>
    </source>
</reference>
<sequence length="295" mass="32662">SAKRPTSIFVELGESPKKQPSANEPRKPTPTQLNLNHNVRFTTPLHPSNTLPPNRPLHTITALPLGLRSANIATPPWAMGSPSQGTKSGIDENAHCTPVTFPTFAIHTEPPKMQTQQPTQIFGPASSPFMPSHAASQMSPGSPSPSTRGKYADRFAAQIANPMKSSASLARSKTRKMFLNRVKDERDSSRFEARGEQMMRLDYLAEKRRWEESMARDMDVVRDVDIEEGGMIPDEADLRALDEYTSQEQAMENAILETMGHAETNSSFGDDEYDDLFMALQNQQGTGQSQDIDMS</sequence>
<keyword evidence="3" id="KW-1185">Reference proteome</keyword>
<dbReference type="EMBL" id="JAPQKS010000003">
    <property type="protein sequence ID" value="KAJ5239972.1"/>
    <property type="molecule type" value="Genomic_DNA"/>
</dbReference>
<protein>
    <submittedName>
        <fullName evidence="2">Uncharacterized protein</fullName>
    </submittedName>
</protein>
<organism evidence="2 3">
    <name type="scientific">Penicillium chermesinum</name>
    <dbReference type="NCBI Taxonomy" id="63820"/>
    <lineage>
        <taxon>Eukaryota</taxon>
        <taxon>Fungi</taxon>
        <taxon>Dikarya</taxon>
        <taxon>Ascomycota</taxon>
        <taxon>Pezizomycotina</taxon>
        <taxon>Eurotiomycetes</taxon>
        <taxon>Eurotiomycetidae</taxon>
        <taxon>Eurotiales</taxon>
        <taxon>Aspergillaceae</taxon>
        <taxon>Penicillium</taxon>
    </lineage>
</organism>
<feature type="compositionally biased region" description="Polar residues" evidence="1">
    <location>
        <begin position="134"/>
        <end position="147"/>
    </location>
</feature>
<feature type="compositionally biased region" description="Polar residues" evidence="1">
    <location>
        <begin position="280"/>
        <end position="295"/>
    </location>
</feature>